<evidence type="ECO:0000256" key="1">
    <source>
        <dbReference type="SAM" id="MobiDB-lite"/>
    </source>
</evidence>
<feature type="compositionally biased region" description="Polar residues" evidence="1">
    <location>
        <begin position="31"/>
        <end position="40"/>
    </location>
</feature>
<dbReference type="GeneID" id="26303986"/>
<dbReference type="AlphaFoldDB" id="A0A081CEC6"/>
<sequence>MPAKPLRLAVAKNWLRGTGWYMGGLPLQCKSPTTDQSQAEVGSERQMARPEDPNYECVGIPVQILSALQDRLTRDDSKLDEAPGDSVPVLDMACTRGKQM</sequence>
<evidence type="ECO:0000313" key="3">
    <source>
        <dbReference type="Proteomes" id="UP000053758"/>
    </source>
</evidence>
<protein>
    <submittedName>
        <fullName evidence="2">Uncharacterized protein</fullName>
    </submittedName>
</protein>
<keyword evidence="3" id="KW-1185">Reference proteome</keyword>
<dbReference type="Proteomes" id="UP000053758">
    <property type="component" value="Unassembled WGS sequence"/>
</dbReference>
<accession>A0A081CEC6</accession>
<gene>
    <name evidence="2" type="ORF">PAN0_007c3238</name>
</gene>
<feature type="compositionally biased region" description="Basic and acidic residues" evidence="1">
    <location>
        <begin position="42"/>
        <end position="52"/>
    </location>
</feature>
<reference evidence="2" key="1">
    <citation type="submission" date="2014-07" db="EMBL/GenBank/DDBJ databases">
        <title>Draft genome sequence of the yeast Pseudozyma antarctica JCM 10317 known as a producer of lipase B which used in a wide range of industrial applications.</title>
        <authorList>
            <person name="Morita T."/>
            <person name="Saika A."/>
            <person name="Koike H."/>
        </authorList>
    </citation>
    <scope>NUCLEOTIDE SEQUENCE</scope>
    <source>
        <strain evidence="2">JCM 10317</strain>
    </source>
</reference>
<organism evidence="2">
    <name type="scientific">Pseudozyma antarctica</name>
    <name type="common">Yeast</name>
    <name type="synonym">Candida antarctica</name>
    <dbReference type="NCBI Taxonomy" id="84753"/>
    <lineage>
        <taxon>Eukaryota</taxon>
        <taxon>Fungi</taxon>
        <taxon>Dikarya</taxon>
        <taxon>Basidiomycota</taxon>
        <taxon>Ustilaginomycotina</taxon>
        <taxon>Ustilaginomycetes</taxon>
        <taxon>Ustilaginales</taxon>
        <taxon>Ustilaginaceae</taxon>
        <taxon>Moesziomyces</taxon>
    </lineage>
</organism>
<dbReference type="HOGENOM" id="CLU_2305727_0_0_1"/>
<name>A0A081CEC6_PSEA2</name>
<feature type="region of interest" description="Disordered" evidence="1">
    <location>
        <begin position="31"/>
        <end position="53"/>
    </location>
</feature>
<evidence type="ECO:0000313" key="2">
    <source>
        <dbReference type="EMBL" id="GAK65022.1"/>
    </source>
</evidence>
<dbReference type="RefSeq" id="XP_014656809.1">
    <property type="nucleotide sequence ID" value="XM_014801323.1"/>
</dbReference>
<proteinExistence type="predicted"/>
<dbReference type="EMBL" id="DF830074">
    <property type="protein sequence ID" value="GAK65022.1"/>
    <property type="molecule type" value="Genomic_DNA"/>
</dbReference>